<dbReference type="PANTHER" id="PTHR47967">
    <property type="entry name" value="OS07G0603500 PROTEIN-RELATED"/>
    <property type="match status" value="1"/>
</dbReference>
<feature type="signal peptide" evidence="7">
    <location>
        <begin position="1"/>
        <end position="28"/>
    </location>
</feature>
<keyword evidence="4" id="KW-0378">Hydrolase</keyword>
<evidence type="ECO:0000256" key="5">
    <source>
        <dbReference type="ARBA" id="ARBA00023180"/>
    </source>
</evidence>
<dbReference type="GO" id="GO:0006508">
    <property type="term" value="P:proteolysis"/>
    <property type="evidence" value="ECO:0007669"/>
    <property type="project" value="UniProtKB-KW"/>
</dbReference>
<dbReference type="Pfam" id="PF14543">
    <property type="entry name" value="TAXi_N"/>
    <property type="match status" value="1"/>
</dbReference>
<keyword evidence="3" id="KW-0064">Aspartyl protease</keyword>
<dbReference type="Proteomes" id="UP000822688">
    <property type="component" value="Chromosome 4"/>
</dbReference>
<dbReference type="PROSITE" id="PS51767">
    <property type="entry name" value="PEPTIDASE_A1"/>
    <property type="match status" value="1"/>
</dbReference>
<feature type="domain" description="Peptidase A1" evidence="8">
    <location>
        <begin position="112"/>
        <end position="469"/>
    </location>
</feature>
<dbReference type="InterPro" id="IPR032799">
    <property type="entry name" value="TAXi_C"/>
</dbReference>
<evidence type="ECO:0000256" key="3">
    <source>
        <dbReference type="ARBA" id="ARBA00022750"/>
    </source>
</evidence>
<dbReference type="InterPro" id="IPR032861">
    <property type="entry name" value="TAXi_N"/>
</dbReference>
<protein>
    <recommendedName>
        <fullName evidence="8">Peptidase A1 domain-containing protein</fullName>
    </recommendedName>
</protein>
<evidence type="ECO:0000256" key="1">
    <source>
        <dbReference type="ARBA" id="ARBA00007447"/>
    </source>
</evidence>
<dbReference type="CDD" id="cd05476">
    <property type="entry name" value="pepsin_A_like_plant"/>
    <property type="match status" value="1"/>
</dbReference>
<reference evidence="9" key="1">
    <citation type="submission" date="2020-06" db="EMBL/GenBank/DDBJ databases">
        <title>WGS assembly of Ceratodon purpureus strain R40.</title>
        <authorList>
            <person name="Carey S.B."/>
            <person name="Jenkins J."/>
            <person name="Shu S."/>
            <person name="Lovell J.T."/>
            <person name="Sreedasyam A."/>
            <person name="Maumus F."/>
            <person name="Tiley G.P."/>
            <person name="Fernandez-Pozo N."/>
            <person name="Barry K."/>
            <person name="Chen C."/>
            <person name="Wang M."/>
            <person name="Lipzen A."/>
            <person name="Daum C."/>
            <person name="Saski C.A."/>
            <person name="Payton A.C."/>
            <person name="Mcbreen J.C."/>
            <person name="Conrad R.E."/>
            <person name="Kollar L.M."/>
            <person name="Olsson S."/>
            <person name="Huttunen S."/>
            <person name="Landis J.B."/>
            <person name="Wickett N.J."/>
            <person name="Johnson M.G."/>
            <person name="Rensing S.A."/>
            <person name="Grimwood J."/>
            <person name="Schmutz J."/>
            <person name="Mcdaniel S.F."/>
        </authorList>
    </citation>
    <scope>NUCLEOTIDE SEQUENCE</scope>
    <source>
        <strain evidence="9">R40</strain>
    </source>
</reference>
<feature type="active site" evidence="6">
    <location>
        <position position="130"/>
    </location>
</feature>
<keyword evidence="2" id="KW-0645">Protease</keyword>
<comment type="similarity">
    <text evidence="1">Belongs to the peptidase A1 family.</text>
</comment>
<sequence length="478" mass="51396">MALERGLFSLICCCWVLALMCCQPLAGASRLPTAYKRALQEFKSDKVQVIRAELIHRNHPNYPINALSGASAADRHAASASRQRAHVSRRLAAGVEFQAPVSSGFAYGQAEYVMTLYLGTPVQKFVVIVDTGSDLVWVQCLPCSRPYQCYNETDPFFNPSSSSSYSVVPCTNLSCDPFQVGGTAAGCNSVGNCKISAAYGTPGSGIGGLLSTETISFSNNTDSGQLGISNFLFGCMDNDTSSFGTADGLVGMGRGPSSLPSQLSQLTSFNVFSYCLVPYLVSFNLTSPLLFGASNSKGLELVYTPIVDNPITYYWVNMTGISINGTAVNIPKAPLEWNLTTSTGGTIFDSGTSYTIFSNDIWTPVVQRLKELITYPIVPVDNQFLCYNVSGVQEPVYPSMSFQFSGVGGGVVDFPLTGQNLFFPPHDPTVQCLAIAPAGTPFFINIIGNFAQGDHYIETDLVNMRIGWASRNCSQPDL</sequence>
<evidence type="ECO:0000313" key="10">
    <source>
        <dbReference type="Proteomes" id="UP000822688"/>
    </source>
</evidence>
<dbReference type="AlphaFoldDB" id="A0A8T0ID48"/>
<dbReference type="InterPro" id="IPR001461">
    <property type="entry name" value="Aspartic_peptidase_A1"/>
</dbReference>
<dbReference type="InterPro" id="IPR033121">
    <property type="entry name" value="PEPTIDASE_A1"/>
</dbReference>
<organism evidence="9 10">
    <name type="scientific">Ceratodon purpureus</name>
    <name type="common">Fire moss</name>
    <name type="synonym">Dicranum purpureum</name>
    <dbReference type="NCBI Taxonomy" id="3225"/>
    <lineage>
        <taxon>Eukaryota</taxon>
        <taxon>Viridiplantae</taxon>
        <taxon>Streptophyta</taxon>
        <taxon>Embryophyta</taxon>
        <taxon>Bryophyta</taxon>
        <taxon>Bryophytina</taxon>
        <taxon>Bryopsida</taxon>
        <taxon>Dicranidae</taxon>
        <taxon>Pseudoditrichales</taxon>
        <taxon>Ditrichaceae</taxon>
        <taxon>Ceratodon</taxon>
    </lineage>
</organism>
<dbReference type="PRINTS" id="PR00792">
    <property type="entry name" value="PEPSIN"/>
</dbReference>
<dbReference type="GO" id="GO:0005576">
    <property type="term" value="C:extracellular region"/>
    <property type="evidence" value="ECO:0007669"/>
    <property type="project" value="TreeGrafter"/>
</dbReference>
<evidence type="ECO:0000259" key="8">
    <source>
        <dbReference type="PROSITE" id="PS51767"/>
    </source>
</evidence>
<evidence type="ECO:0000256" key="4">
    <source>
        <dbReference type="ARBA" id="ARBA00022801"/>
    </source>
</evidence>
<feature type="active site" evidence="6">
    <location>
        <position position="349"/>
    </location>
</feature>
<dbReference type="InterPro" id="IPR021109">
    <property type="entry name" value="Peptidase_aspartic_dom_sf"/>
</dbReference>
<keyword evidence="7" id="KW-0732">Signal</keyword>
<comment type="caution">
    <text evidence="9">The sequence shown here is derived from an EMBL/GenBank/DDBJ whole genome shotgun (WGS) entry which is preliminary data.</text>
</comment>
<feature type="chain" id="PRO_5035762223" description="Peptidase A1 domain-containing protein" evidence="7">
    <location>
        <begin position="29"/>
        <end position="478"/>
    </location>
</feature>
<dbReference type="SUPFAM" id="SSF50630">
    <property type="entry name" value="Acid proteases"/>
    <property type="match status" value="1"/>
</dbReference>
<dbReference type="InterPro" id="IPR034161">
    <property type="entry name" value="Pepsin-like_plant"/>
</dbReference>
<proteinExistence type="inferred from homology"/>
<keyword evidence="5" id="KW-0325">Glycoprotein</keyword>
<keyword evidence="10" id="KW-1185">Reference proteome</keyword>
<dbReference type="Gene3D" id="2.40.70.10">
    <property type="entry name" value="Acid Proteases"/>
    <property type="match status" value="2"/>
</dbReference>
<evidence type="ECO:0000313" key="9">
    <source>
        <dbReference type="EMBL" id="KAG0580806.1"/>
    </source>
</evidence>
<name>A0A8T0ID48_CERPU</name>
<accession>A0A8T0ID48</accession>
<dbReference type="PANTHER" id="PTHR47967:SF128">
    <property type="entry name" value="ASPARTIC PROTEINASE CDR1-LIKE"/>
    <property type="match status" value="1"/>
</dbReference>
<gene>
    <name evidence="9" type="ORF">KC19_4G201000</name>
</gene>
<dbReference type="GO" id="GO:0004190">
    <property type="term" value="F:aspartic-type endopeptidase activity"/>
    <property type="evidence" value="ECO:0007669"/>
    <property type="project" value="UniProtKB-KW"/>
</dbReference>
<dbReference type="Pfam" id="PF14541">
    <property type="entry name" value="TAXi_C"/>
    <property type="match status" value="1"/>
</dbReference>
<dbReference type="EMBL" id="CM026424">
    <property type="protein sequence ID" value="KAG0580806.1"/>
    <property type="molecule type" value="Genomic_DNA"/>
</dbReference>
<dbReference type="InterPro" id="IPR051708">
    <property type="entry name" value="Plant_Aspart_Prot_A1"/>
</dbReference>
<evidence type="ECO:0000256" key="7">
    <source>
        <dbReference type="SAM" id="SignalP"/>
    </source>
</evidence>
<evidence type="ECO:0000256" key="6">
    <source>
        <dbReference type="PIRSR" id="PIRSR601461-1"/>
    </source>
</evidence>
<evidence type="ECO:0000256" key="2">
    <source>
        <dbReference type="ARBA" id="ARBA00022670"/>
    </source>
</evidence>